<dbReference type="PROSITE" id="PS51083">
    <property type="entry name" value="ZF_HIT"/>
    <property type="match status" value="1"/>
</dbReference>
<proteinExistence type="predicted"/>
<evidence type="ECO:0000256" key="3">
    <source>
        <dbReference type="ARBA" id="ARBA00022833"/>
    </source>
</evidence>
<evidence type="ECO:0000256" key="4">
    <source>
        <dbReference type="PROSITE-ProRule" id="PRU00453"/>
    </source>
</evidence>
<dbReference type="InterPro" id="IPR007529">
    <property type="entry name" value="Znf_HIT"/>
</dbReference>
<name>A0A4Q9Q8V3_9APHY</name>
<evidence type="ECO:0000259" key="5">
    <source>
        <dbReference type="PROSITE" id="PS51083"/>
    </source>
</evidence>
<dbReference type="GO" id="GO:0048254">
    <property type="term" value="P:snoRNA localization"/>
    <property type="evidence" value="ECO:0007669"/>
    <property type="project" value="TreeGrafter"/>
</dbReference>
<sequence length="69" mass="7664">ICVICQTNAAIYTCPRCNLRTCSLSCSTKHKTLGDGCSGIRNKAAYVPMNQYGYMALMNDYTFLEEVGR</sequence>
<feature type="non-terminal residue" evidence="6">
    <location>
        <position position="1"/>
    </location>
</feature>
<dbReference type="STRING" id="114155.A0A4Q9Q8V3"/>
<dbReference type="GO" id="GO:0005634">
    <property type="term" value="C:nucleus"/>
    <property type="evidence" value="ECO:0007669"/>
    <property type="project" value="TreeGrafter"/>
</dbReference>
<dbReference type="Gene3D" id="3.30.60.190">
    <property type="match status" value="1"/>
</dbReference>
<organism evidence="6 7">
    <name type="scientific">Dichomitus squalens</name>
    <dbReference type="NCBI Taxonomy" id="114155"/>
    <lineage>
        <taxon>Eukaryota</taxon>
        <taxon>Fungi</taxon>
        <taxon>Dikarya</taxon>
        <taxon>Basidiomycota</taxon>
        <taxon>Agaricomycotina</taxon>
        <taxon>Agaricomycetes</taxon>
        <taxon>Polyporales</taxon>
        <taxon>Polyporaceae</taxon>
        <taxon>Dichomitus</taxon>
    </lineage>
</organism>
<dbReference type="InterPro" id="IPR051639">
    <property type="entry name" value="BCD1"/>
</dbReference>
<keyword evidence="3" id="KW-0862">Zinc</keyword>
<dbReference type="GO" id="GO:0008270">
    <property type="term" value="F:zinc ion binding"/>
    <property type="evidence" value="ECO:0007669"/>
    <property type="project" value="UniProtKB-UniRule"/>
</dbReference>
<dbReference type="Pfam" id="PF04438">
    <property type="entry name" value="zf-HIT"/>
    <property type="match status" value="1"/>
</dbReference>
<protein>
    <recommendedName>
        <fullName evidence="5">HIT-type domain-containing protein</fullName>
    </recommendedName>
</protein>
<keyword evidence="2 4" id="KW-0863">Zinc-finger</keyword>
<dbReference type="PANTHER" id="PTHR13483">
    <property type="entry name" value="BOX C_D SNORNA PROTEIN 1-RELATED"/>
    <property type="match status" value="1"/>
</dbReference>
<keyword evidence="1" id="KW-0479">Metal-binding</keyword>
<dbReference type="PANTHER" id="PTHR13483:SF3">
    <property type="entry name" value="BOX C_D SNORNA PROTEIN 1"/>
    <property type="match status" value="1"/>
</dbReference>
<dbReference type="GO" id="GO:0070761">
    <property type="term" value="C:pre-snoRNP complex"/>
    <property type="evidence" value="ECO:0007669"/>
    <property type="project" value="TreeGrafter"/>
</dbReference>
<evidence type="ECO:0000256" key="1">
    <source>
        <dbReference type="ARBA" id="ARBA00022723"/>
    </source>
</evidence>
<dbReference type="GO" id="GO:0000463">
    <property type="term" value="P:maturation of LSU-rRNA from tricistronic rRNA transcript (SSU-rRNA, 5.8S rRNA, LSU-rRNA)"/>
    <property type="evidence" value="ECO:0007669"/>
    <property type="project" value="TreeGrafter"/>
</dbReference>
<dbReference type="SUPFAM" id="SSF144232">
    <property type="entry name" value="HIT/MYND zinc finger-like"/>
    <property type="match status" value="1"/>
</dbReference>
<dbReference type="GO" id="GO:0000492">
    <property type="term" value="P:box C/D snoRNP assembly"/>
    <property type="evidence" value="ECO:0007669"/>
    <property type="project" value="TreeGrafter"/>
</dbReference>
<dbReference type="EMBL" id="ML145087">
    <property type="protein sequence ID" value="TBU64003.1"/>
    <property type="molecule type" value="Genomic_DNA"/>
</dbReference>
<accession>A0A4Q9Q8V3</accession>
<feature type="domain" description="HIT-type" evidence="5">
    <location>
        <begin position="2"/>
        <end position="37"/>
    </location>
</feature>
<keyword evidence="7" id="KW-1185">Reference proteome</keyword>
<reference evidence="6 7" key="1">
    <citation type="submission" date="2019-01" db="EMBL/GenBank/DDBJ databases">
        <title>Draft genome sequences of three monokaryotic isolates of the white-rot basidiomycete fungus Dichomitus squalens.</title>
        <authorList>
            <consortium name="DOE Joint Genome Institute"/>
            <person name="Lopez S.C."/>
            <person name="Andreopoulos B."/>
            <person name="Pangilinan J."/>
            <person name="Lipzen A."/>
            <person name="Riley R."/>
            <person name="Ahrendt S."/>
            <person name="Ng V."/>
            <person name="Barry K."/>
            <person name="Daum C."/>
            <person name="Grigoriev I.V."/>
            <person name="Hilden K.S."/>
            <person name="Makela M.R."/>
            <person name="de Vries R.P."/>
        </authorList>
    </citation>
    <scope>NUCLEOTIDE SEQUENCE [LARGE SCALE GENOMIC DNA]</scope>
    <source>
        <strain evidence="6 7">CBS 464.89</strain>
    </source>
</reference>
<dbReference type="AlphaFoldDB" id="A0A4Q9Q8V3"/>
<evidence type="ECO:0000256" key="2">
    <source>
        <dbReference type="ARBA" id="ARBA00022771"/>
    </source>
</evidence>
<evidence type="ECO:0000313" key="6">
    <source>
        <dbReference type="EMBL" id="TBU64003.1"/>
    </source>
</evidence>
<evidence type="ECO:0000313" key="7">
    <source>
        <dbReference type="Proteomes" id="UP000292082"/>
    </source>
</evidence>
<feature type="non-terminal residue" evidence="6">
    <location>
        <position position="69"/>
    </location>
</feature>
<dbReference type="Proteomes" id="UP000292082">
    <property type="component" value="Unassembled WGS sequence"/>
</dbReference>
<gene>
    <name evidence="6" type="ORF">BD310DRAFT_795236</name>
</gene>